<dbReference type="SUPFAM" id="SSF143744">
    <property type="entry name" value="GlcG-like"/>
    <property type="match status" value="1"/>
</dbReference>
<dbReference type="Proteomes" id="UP000005387">
    <property type="component" value="Unassembled WGS sequence"/>
</dbReference>
<dbReference type="AlphaFoldDB" id="E0IG12"/>
<dbReference type="InterPro" id="IPR010371">
    <property type="entry name" value="YBR137W-like"/>
</dbReference>
<dbReference type="InterPro" id="IPR005624">
    <property type="entry name" value="PduO/GlcC-like"/>
</dbReference>
<keyword evidence="2" id="KW-1185">Reference proteome</keyword>
<dbReference type="eggNOG" id="COG4702">
    <property type="taxonomic scope" value="Bacteria"/>
</dbReference>
<organism evidence="1 2">
    <name type="scientific">Paenibacillus curdlanolyticus YK9</name>
    <dbReference type="NCBI Taxonomy" id="717606"/>
    <lineage>
        <taxon>Bacteria</taxon>
        <taxon>Bacillati</taxon>
        <taxon>Bacillota</taxon>
        <taxon>Bacilli</taxon>
        <taxon>Bacillales</taxon>
        <taxon>Paenibacillaceae</taxon>
        <taxon>Paenibacillus</taxon>
    </lineage>
</organism>
<dbReference type="EMBL" id="AEDD01000015">
    <property type="protein sequence ID" value="EFM08592.1"/>
    <property type="molecule type" value="Genomic_DNA"/>
</dbReference>
<accession>E0IG12</accession>
<dbReference type="STRING" id="717606.PaecuDRAFT_4603"/>
<dbReference type="PIRSF" id="PIRSF008757">
    <property type="entry name" value="UCP008757"/>
    <property type="match status" value="1"/>
</dbReference>
<dbReference type="Gene3D" id="3.30.450.150">
    <property type="entry name" value="Haem-degrading domain"/>
    <property type="match status" value="1"/>
</dbReference>
<dbReference type="InterPro" id="IPR038084">
    <property type="entry name" value="PduO/GlcC-like_sf"/>
</dbReference>
<sequence length="156" mass="17023">MMSEILQQLLTQEEELQFDAFTHQDALQLGLFIIQIANEEVGQGIAIHIENDEHPLFTHYMAGTSKDNAYWVNTKKNVVNHFGHSSLYVGESYKAQGTTFAESANLPSSDYQGEGGSFPIIVRGQGKVGTVTVSGLTGEEDHAVAVAGVRRLLASR</sequence>
<dbReference type="Pfam" id="PF03928">
    <property type="entry name" value="HbpS-like"/>
    <property type="match status" value="1"/>
</dbReference>
<reference evidence="1 2" key="1">
    <citation type="submission" date="2010-07" db="EMBL/GenBank/DDBJ databases">
        <title>The draft genome of Paenibacillus curdlanolyticus YK9.</title>
        <authorList>
            <consortium name="US DOE Joint Genome Institute (JGI-PGF)"/>
            <person name="Lucas S."/>
            <person name="Copeland A."/>
            <person name="Lapidus A."/>
            <person name="Cheng J.-F."/>
            <person name="Bruce D."/>
            <person name="Goodwin L."/>
            <person name="Pitluck S."/>
            <person name="Land M.L."/>
            <person name="Hauser L."/>
            <person name="Chang Y.-J."/>
            <person name="Jeffries C."/>
            <person name="Anderson I.J."/>
            <person name="Johnson E."/>
            <person name="Loganathan U."/>
            <person name="Mulhopadhyay B."/>
            <person name="Kyrpides N."/>
            <person name="Woyke T.J."/>
        </authorList>
    </citation>
    <scope>NUCLEOTIDE SEQUENCE [LARGE SCALE GENOMIC DNA]</scope>
    <source>
        <strain evidence="1 2">YK9</strain>
    </source>
</reference>
<name>E0IG12_9BACL</name>
<protein>
    <submittedName>
        <fullName evidence="1">Uncharacterized protein</fullName>
    </submittedName>
</protein>
<evidence type="ECO:0000313" key="2">
    <source>
        <dbReference type="Proteomes" id="UP000005387"/>
    </source>
</evidence>
<dbReference type="PANTHER" id="PTHR28255">
    <property type="match status" value="1"/>
</dbReference>
<evidence type="ECO:0000313" key="1">
    <source>
        <dbReference type="EMBL" id="EFM08592.1"/>
    </source>
</evidence>
<proteinExistence type="predicted"/>
<dbReference type="NCBIfam" id="NF002696">
    <property type="entry name" value="PRK02487.1-5"/>
    <property type="match status" value="1"/>
</dbReference>
<gene>
    <name evidence="1" type="ORF">PaecuDRAFT_4603</name>
</gene>
<dbReference type="PANTHER" id="PTHR28255:SF1">
    <property type="entry name" value="UPF0303 PROTEIN YBR137W"/>
    <property type="match status" value="1"/>
</dbReference>